<keyword evidence="4" id="KW-1185">Reference proteome</keyword>
<evidence type="ECO:0000313" key="4">
    <source>
        <dbReference type="Proteomes" id="UP000323011"/>
    </source>
</evidence>
<evidence type="ECO:0000313" key="1">
    <source>
        <dbReference type="EMBL" id="KAA0153615.1"/>
    </source>
</evidence>
<evidence type="ECO:0000313" key="2">
    <source>
        <dbReference type="EMBL" id="KAA0170014.1"/>
    </source>
</evidence>
<dbReference type="Proteomes" id="UP000322899">
    <property type="component" value="Unassembled WGS sequence"/>
</dbReference>
<evidence type="ECO:0000313" key="3">
    <source>
        <dbReference type="Proteomes" id="UP000322899"/>
    </source>
</evidence>
<gene>
    <name evidence="2" type="ORF">FNF27_06767</name>
    <name evidence="1" type="ORF">FNF29_03003</name>
</gene>
<dbReference type="Proteomes" id="UP000323011">
    <property type="component" value="Unassembled WGS sequence"/>
</dbReference>
<dbReference type="AlphaFoldDB" id="A0A5A8CKR3"/>
<dbReference type="EMBL" id="VLTN01000015">
    <property type="protein sequence ID" value="KAA0153615.1"/>
    <property type="molecule type" value="Genomic_DNA"/>
</dbReference>
<sequence length="100" mass="10684">MASAGAGSGVTQLFELRHPGSCTGMFWRGNPTTGAGAAGRDWPRNGSLLRGKVHKKIKGDDWLEVSEWQQAGTKGFVSGEGKNLWMPFSQGGTLLHEIKG</sequence>
<organism evidence="1 4">
    <name type="scientific">Cafeteria roenbergensis</name>
    <name type="common">Marine flagellate</name>
    <dbReference type="NCBI Taxonomy" id="33653"/>
    <lineage>
        <taxon>Eukaryota</taxon>
        <taxon>Sar</taxon>
        <taxon>Stramenopiles</taxon>
        <taxon>Bigyra</taxon>
        <taxon>Opalozoa</taxon>
        <taxon>Bicosoecida</taxon>
        <taxon>Cafeteriaceae</taxon>
        <taxon>Cafeteria</taxon>
    </lineage>
</organism>
<dbReference type="OrthoDB" id="409572at2759"/>
<proteinExistence type="predicted"/>
<comment type="caution">
    <text evidence="1">The sequence shown here is derived from an EMBL/GenBank/DDBJ whole genome shotgun (WGS) entry which is preliminary data.</text>
</comment>
<dbReference type="EMBL" id="VLTO01000064">
    <property type="protein sequence ID" value="KAA0170014.1"/>
    <property type="molecule type" value="Genomic_DNA"/>
</dbReference>
<accession>A0A5A8CKR3</accession>
<name>A0A5A8CKR3_CAFRO</name>
<reference evidence="3 4" key="1">
    <citation type="submission" date="2019-07" db="EMBL/GenBank/DDBJ databases">
        <title>Genomes of Cafeteria roenbergensis.</title>
        <authorList>
            <person name="Fischer M.G."/>
            <person name="Hackl T."/>
            <person name="Roman M."/>
        </authorList>
    </citation>
    <scope>NUCLEOTIDE SEQUENCE [LARGE SCALE GENOMIC DNA]</scope>
    <source>
        <strain evidence="1 4">BVI</strain>
        <strain evidence="2 3">E4-10P</strain>
    </source>
</reference>
<protein>
    <submittedName>
        <fullName evidence="1">Uncharacterized protein</fullName>
    </submittedName>
</protein>